<protein>
    <recommendedName>
        <fullName evidence="7">FDX-ACB domain-containing protein</fullName>
    </recommendedName>
</protein>
<evidence type="ECO:0000256" key="5">
    <source>
        <dbReference type="ARBA" id="ARBA00022917"/>
    </source>
</evidence>
<feature type="domain" description="FDX-ACB" evidence="7">
    <location>
        <begin position="51"/>
        <end position="201"/>
    </location>
</feature>
<proteinExistence type="inferred from homology"/>
<evidence type="ECO:0000256" key="4">
    <source>
        <dbReference type="ARBA" id="ARBA00022840"/>
    </source>
</evidence>
<dbReference type="InterPro" id="IPR036690">
    <property type="entry name" value="Fdx_antiC-bd_sf"/>
</dbReference>
<keyword evidence="5" id="KW-0648">Protein biosynthesis</keyword>
<evidence type="ECO:0000256" key="3">
    <source>
        <dbReference type="ARBA" id="ARBA00022741"/>
    </source>
</evidence>
<evidence type="ECO:0000313" key="8">
    <source>
        <dbReference type="EMBL" id="KAH0773198.1"/>
    </source>
</evidence>
<dbReference type="InterPro" id="IPR002319">
    <property type="entry name" value="Phenylalanyl-tRNA_Synthase"/>
</dbReference>
<sequence length="201" mass="23199">MTHYVDSQTVLRCHTSAHQAELLRNGYTHFLDTGDVYRRDSIDSTHYPVFHQYPPCYKDMSFWISDSFTENSVKLLEELLETLPRSYAKSSNLILSIELSDFHIIPWGGSRVIGLSSEAKRYRVERGPIIPSLKDGSRQISWSSCTSCLLHEFVVVTVASIPTTVRIAYRSMDRSLTDEEINDLQWKVREQVENKLKVVLR</sequence>
<evidence type="ECO:0000256" key="2">
    <source>
        <dbReference type="ARBA" id="ARBA00022598"/>
    </source>
</evidence>
<dbReference type="InterPro" id="IPR045864">
    <property type="entry name" value="aa-tRNA-synth_II/BPL/LPL"/>
</dbReference>
<comment type="caution">
    <text evidence="8">The sequence shown here is derived from an EMBL/GenBank/DDBJ whole genome shotgun (WGS) entry which is preliminary data.</text>
</comment>
<keyword evidence="4" id="KW-0067">ATP-binding</keyword>
<keyword evidence="6" id="KW-0030">Aminoacyl-tRNA synthetase</keyword>
<keyword evidence="3" id="KW-0547">Nucleotide-binding</keyword>
<dbReference type="InterPro" id="IPR005121">
    <property type="entry name" value="Fdx_antiC-bd"/>
</dbReference>
<accession>A0ABQ7VXH3</accession>
<evidence type="ECO:0000256" key="1">
    <source>
        <dbReference type="ARBA" id="ARBA00008226"/>
    </source>
</evidence>
<evidence type="ECO:0000256" key="6">
    <source>
        <dbReference type="ARBA" id="ARBA00023146"/>
    </source>
</evidence>
<comment type="similarity">
    <text evidence="1">Belongs to the class-II aminoacyl-tRNA synthetase family.</text>
</comment>
<dbReference type="Proteomes" id="UP000826656">
    <property type="component" value="Unassembled WGS sequence"/>
</dbReference>
<dbReference type="Pfam" id="PF01409">
    <property type="entry name" value="tRNA-synt_2d"/>
    <property type="match status" value="1"/>
</dbReference>
<dbReference type="PROSITE" id="PS51447">
    <property type="entry name" value="FDX_ACB"/>
    <property type="match status" value="1"/>
</dbReference>
<keyword evidence="9" id="KW-1185">Reference proteome</keyword>
<dbReference type="SMART" id="SM00896">
    <property type="entry name" value="FDX-ACB"/>
    <property type="match status" value="1"/>
</dbReference>
<evidence type="ECO:0000313" key="9">
    <source>
        <dbReference type="Proteomes" id="UP000826656"/>
    </source>
</evidence>
<name>A0ABQ7VXH3_SOLTU</name>
<keyword evidence="2" id="KW-0436">Ligase</keyword>
<dbReference type="Gene3D" id="3.30.70.380">
    <property type="entry name" value="Ferrodoxin-fold anticodon-binding domain"/>
    <property type="match status" value="1"/>
</dbReference>
<organism evidence="8 9">
    <name type="scientific">Solanum tuberosum</name>
    <name type="common">Potato</name>
    <dbReference type="NCBI Taxonomy" id="4113"/>
    <lineage>
        <taxon>Eukaryota</taxon>
        <taxon>Viridiplantae</taxon>
        <taxon>Streptophyta</taxon>
        <taxon>Embryophyta</taxon>
        <taxon>Tracheophyta</taxon>
        <taxon>Spermatophyta</taxon>
        <taxon>Magnoliopsida</taxon>
        <taxon>eudicotyledons</taxon>
        <taxon>Gunneridae</taxon>
        <taxon>Pentapetalae</taxon>
        <taxon>asterids</taxon>
        <taxon>lamiids</taxon>
        <taxon>Solanales</taxon>
        <taxon>Solanaceae</taxon>
        <taxon>Solanoideae</taxon>
        <taxon>Solaneae</taxon>
        <taxon>Solanum</taxon>
    </lineage>
</organism>
<dbReference type="SUPFAM" id="SSF55681">
    <property type="entry name" value="Class II aaRS and biotin synthetases"/>
    <property type="match status" value="1"/>
</dbReference>
<dbReference type="Gene3D" id="3.30.930.10">
    <property type="entry name" value="Bira Bifunctional Protein, Domain 2"/>
    <property type="match status" value="1"/>
</dbReference>
<dbReference type="EMBL" id="JAIVGD010000005">
    <property type="protein sequence ID" value="KAH0773198.1"/>
    <property type="molecule type" value="Genomic_DNA"/>
</dbReference>
<gene>
    <name evidence="8" type="ORF">KY290_010335</name>
</gene>
<dbReference type="SUPFAM" id="SSF54991">
    <property type="entry name" value="Anticodon-binding domain of PheRS"/>
    <property type="match status" value="1"/>
</dbReference>
<evidence type="ECO:0000259" key="7">
    <source>
        <dbReference type="PROSITE" id="PS51447"/>
    </source>
</evidence>
<reference evidence="8 9" key="1">
    <citation type="journal article" date="2021" name="bioRxiv">
        <title>Chromosome-scale and haplotype-resolved genome assembly of a tetraploid potato cultivar.</title>
        <authorList>
            <person name="Sun H."/>
            <person name="Jiao W.-B."/>
            <person name="Krause K."/>
            <person name="Campoy J.A."/>
            <person name="Goel M."/>
            <person name="Folz-Donahue K."/>
            <person name="Kukat C."/>
            <person name="Huettel B."/>
            <person name="Schneeberger K."/>
        </authorList>
    </citation>
    <scope>NUCLEOTIDE SEQUENCE [LARGE SCALE GENOMIC DNA]</scope>
    <source>
        <strain evidence="8">SolTubOtavaFocal</strain>
        <tissue evidence="8">Leaves</tissue>
    </source>
</reference>